<dbReference type="OrthoDB" id="399623at2"/>
<feature type="non-terminal residue" evidence="2">
    <location>
        <position position="384"/>
    </location>
</feature>
<gene>
    <name evidence="2" type="ORF">SAMN02745154_00600</name>
</gene>
<dbReference type="NCBIfam" id="NF033559">
    <property type="entry name" value="transpos_IS1634"/>
    <property type="match status" value="1"/>
</dbReference>
<dbReference type="EMBL" id="FUXF01000027">
    <property type="protein sequence ID" value="SJZ61018.1"/>
    <property type="molecule type" value="Genomic_DNA"/>
</dbReference>
<proteinExistence type="predicted"/>
<dbReference type="GO" id="GO:0003677">
    <property type="term" value="F:DNA binding"/>
    <property type="evidence" value="ECO:0007669"/>
    <property type="project" value="InterPro"/>
</dbReference>
<dbReference type="AlphaFoldDB" id="A0A1T4M2L6"/>
<evidence type="ECO:0000313" key="2">
    <source>
        <dbReference type="EMBL" id="SJZ61018.1"/>
    </source>
</evidence>
<dbReference type="GO" id="GO:0006313">
    <property type="term" value="P:DNA transposition"/>
    <property type="evidence" value="ECO:0007669"/>
    <property type="project" value="InterPro"/>
</dbReference>
<sequence length="384" mass="44611">MESKFIVIKHKRKDHTYISIATSNGYGKGYSNQIGLGRLEKLQEINPDPINVIKNSIKNLSVSESKEKIKQAVMFDLNSSKSETYNINYGINLLYDLIDKFEIFSALPKTRHKDLNRLLKYTVSSRILNADSLISTYKNKFQYENTPDYKKSSYYTLLDILNDNESIILQQLNQKITQNTSRNIELIFYDSSTAYFESFRRTGLRYPGYSKDGKFKEDQVVIGLATDENGIPIHYKLFKGNTTDSKTFIPFVIEMSKIYNIKNVTIVADKGMSVTANLRFLEQKGIDYVISYRLKSGPRDFKEYVLNETDYIGTEEFKYKEQTVASLYNKKRPNGHQRRKIITYSRKRALKDKADRDILINNFNKLKNKDGYVEGSKLLGHKKY</sequence>
<protein>
    <submittedName>
        <fullName evidence="2">Transposase DDE domain-containing protein</fullName>
    </submittedName>
</protein>
<dbReference type="RefSeq" id="WP_078747320.1">
    <property type="nucleotide sequence ID" value="NZ_FUXF01000027.1"/>
</dbReference>
<dbReference type="InterPro" id="IPR047654">
    <property type="entry name" value="IS1634_transpos"/>
</dbReference>
<reference evidence="3" key="1">
    <citation type="submission" date="2017-02" db="EMBL/GenBank/DDBJ databases">
        <authorList>
            <person name="Varghese N."/>
            <person name="Submissions S."/>
        </authorList>
    </citation>
    <scope>NUCLEOTIDE SEQUENCE [LARGE SCALE GENOMIC DNA]</scope>
    <source>
        <strain evidence="3">ATCC 27862</strain>
    </source>
</reference>
<dbReference type="Pfam" id="PF01609">
    <property type="entry name" value="DDE_Tnp_1"/>
    <property type="match status" value="1"/>
</dbReference>
<dbReference type="Proteomes" id="UP000190389">
    <property type="component" value="Unassembled WGS sequence"/>
</dbReference>
<accession>A0A1T4M2L6</accession>
<feature type="domain" description="Transposase IS4-like" evidence="1">
    <location>
        <begin position="187"/>
        <end position="349"/>
    </location>
</feature>
<evidence type="ECO:0000313" key="3">
    <source>
        <dbReference type="Proteomes" id="UP000190389"/>
    </source>
</evidence>
<name>A0A1T4M2L6_9BACT</name>
<keyword evidence="3" id="KW-1185">Reference proteome</keyword>
<dbReference type="GO" id="GO:0004803">
    <property type="term" value="F:transposase activity"/>
    <property type="evidence" value="ECO:0007669"/>
    <property type="project" value="InterPro"/>
</dbReference>
<dbReference type="InterPro" id="IPR002559">
    <property type="entry name" value="Transposase_11"/>
</dbReference>
<organism evidence="2 3">
    <name type="scientific">Mycoplasmopsis verecunda</name>
    <dbReference type="NCBI Taxonomy" id="171291"/>
    <lineage>
        <taxon>Bacteria</taxon>
        <taxon>Bacillati</taxon>
        <taxon>Mycoplasmatota</taxon>
        <taxon>Mycoplasmoidales</taxon>
        <taxon>Metamycoplasmataceae</taxon>
        <taxon>Mycoplasmopsis</taxon>
    </lineage>
</organism>
<evidence type="ECO:0000259" key="1">
    <source>
        <dbReference type="Pfam" id="PF01609"/>
    </source>
</evidence>